<dbReference type="Gene3D" id="2.60.120.200">
    <property type="match status" value="5"/>
</dbReference>
<comment type="similarity">
    <text evidence="2">Belongs to the bacterial PQQ dehydrogenase family.</text>
</comment>
<dbReference type="RefSeq" id="WP_126582499.1">
    <property type="nucleotide sequence ID" value="NZ_BIFR01000002.1"/>
</dbReference>
<gene>
    <name evidence="5" type="ORF">KTT_48340</name>
</gene>
<evidence type="ECO:0000313" key="6">
    <source>
        <dbReference type="Proteomes" id="UP000287352"/>
    </source>
</evidence>
<proteinExistence type="inferred from homology"/>
<comment type="caution">
    <text evidence="5">The sequence shown here is derived from an EMBL/GenBank/DDBJ whole genome shotgun (WGS) entry which is preliminary data.</text>
</comment>
<keyword evidence="3" id="KW-0560">Oxidoreductase</keyword>
<dbReference type="SMART" id="SM00564">
    <property type="entry name" value="PQQ"/>
    <property type="match status" value="3"/>
</dbReference>
<dbReference type="SUPFAM" id="SSF50998">
    <property type="entry name" value="Quinoprotein alcohol dehydrogenase-like"/>
    <property type="match status" value="2"/>
</dbReference>
<dbReference type="EMBL" id="BIFR01000002">
    <property type="protein sequence ID" value="GCE14975.1"/>
    <property type="molecule type" value="Genomic_DNA"/>
</dbReference>
<dbReference type="OrthoDB" id="158123at2"/>
<dbReference type="PANTHER" id="PTHR32303">
    <property type="entry name" value="QUINOPROTEIN ALCOHOL DEHYDROGENASE (CYTOCHROME C)"/>
    <property type="match status" value="1"/>
</dbReference>
<dbReference type="GO" id="GO:0016491">
    <property type="term" value="F:oxidoreductase activity"/>
    <property type="evidence" value="ECO:0007669"/>
    <property type="project" value="UniProtKB-KW"/>
</dbReference>
<comment type="cofactor">
    <cofactor evidence="1">
        <name>pyrroloquinoline quinone</name>
        <dbReference type="ChEBI" id="CHEBI:58442"/>
    </cofactor>
</comment>
<organism evidence="5 6">
    <name type="scientific">Tengunoibacter tsumagoiensis</name>
    <dbReference type="NCBI Taxonomy" id="2014871"/>
    <lineage>
        <taxon>Bacteria</taxon>
        <taxon>Bacillati</taxon>
        <taxon>Chloroflexota</taxon>
        <taxon>Ktedonobacteria</taxon>
        <taxon>Ktedonobacterales</taxon>
        <taxon>Dictyobacteraceae</taxon>
        <taxon>Tengunoibacter</taxon>
    </lineage>
</organism>
<keyword evidence="6" id="KW-1185">Reference proteome</keyword>
<dbReference type="Gene3D" id="2.140.10.10">
    <property type="entry name" value="Quinoprotein alcohol dehydrogenase-like superfamily"/>
    <property type="match status" value="1"/>
</dbReference>
<evidence type="ECO:0000313" key="5">
    <source>
        <dbReference type="EMBL" id="GCE14975.1"/>
    </source>
</evidence>
<feature type="domain" description="Pyrrolo-quinoline quinone repeat" evidence="4">
    <location>
        <begin position="92"/>
        <end position="217"/>
    </location>
</feature>
<evidence type="ECO:0000259" key="4">
    <source>
        <dbReference type="Pfam" id="PF13360"/>
    </source>
</evidence>
<evidence type="ECO:0000256" key="2">
    <source>
        <dbReference type="ARBA" id="ARBA00008156"/>
    </source>
</evidence>
<dbReference type="Pfam" id="PF13360">
    <property type="entry name" value="PQQ_2"/>
    <property type="match status" value="1"/>
</dbReference>
<sequence length="1642" mass="171255">MIHRFHVLQAMKAWKHRALFRLSPHAGVHGLLLVILLSALLWENGQTVSAHAVSVALPQAVSNDWPMYLHDIAHTSASTDTTFSTANANQLKPLWTYQTGGGISSQPAIVNGVVYIGSWDGYEYAFDATTGAIKWKTFLGQTIAPDCVPATIGINSSAAVQNGIVYVGGGDRYWYALDAVSGAILWKVDTGDNSATGGHYNWSSPLIYNGNAYIGVASNCDRPLVQGQLLKVDLTTHQISQTLNLVNTGEVGAGVWTTPLIDPATNTIFMDTGTISLTTQLYAQSLVAINATTLQIQDYWQIPPDQAGIDLDWGNSPLFFTDIHGNQLVGAANKDGIFYAFNPANLAAGPVWQTVVAETGDCPPCGNGTVSTGAYGGGRIYMAGGNTVIGGQGYPGSIRALDPSTGKILWEQGTPNPIIPAVTYSNGLIIDEAGPNFEVRDASTGQRLSTYYSANGFYGAASVGDGLLVDGALNGTVYAFTPAPIPAPPPVDANCPSGWSCQDIGNPTPAGSETSTGTTWNISAAGTGLQGTADHYRSITRTVVGDQQIAIQVLAQPQTANAQVGISIRQSTDPASSYYGAFVTPNNGLAIQYRAGYGGNTTLLKQLTGLQLPIYLALQRKGDSLQAATSTDGINYTLVPGSTVTQVFPATTVTGVAVSSGANGITGTALLTPPTIGPLSAVAVPGSASPCPAGWSCTDIGNPTLVGDQTVTNGVWTLKASGNEIANYADHFHAVFQTVTGDTTLSAQITAQDNTSPGARAGLMLRQSTNPGSPYYGVFVTPQKGIVVQYRDTLGLNTINLGSAAGNTPIYLRIARWQSIFTAYTSGDGATWTPIDDSTITLNLPATLQVGLAMTSAAGGIGSSTMQAVILTNTAIVPPVLCPTGWSCGDVANSVPTGSEALANGTWTIRAGGSDIWGLYDQFHFDWQAIPADGSLSAHIVSLQNTDPWAKVGLMLRQNANASSPYYGVFQSAGNGIVVQYRLTTFGPSSQMLIPATNPAFTYLKVARAGAVFTAYGSADGTIWTPIAGSSLRLSWTGPLLAGIAVTSHSTAIRTTAVLDNVVVTTSAAPPPSNCPDTWNCLDIGNPLLIGNQTLNGGNWTVSGGGTDIWGGTDQFHYVWQTLNGDGTIGAHVNTLTNTDPWAKAGVMLRQSTDQGSAYYAAFASHDNGLIVQYRTALGGNTVQLTFPGLTTPNYLQVARSGLVFTAYTSSDGTTWTPLAQSSIRMVNLTGPLLAGLAVTSHNVSLINNATFDTVSVTTTAPQPPVPPCPTTWSCSDIGNPSIIGNQTLTNGAWTINTGGQDIWNGADTFHFIWQTLTADGTVSAHITSQSNTDPWAKAGVMFRTSTDVGSTYYGVFVTPGNGIAVQYRSTQGGATTQVQIAGLVPVYLQIARSGNVFTAYTSTDGTGWTPIPNSSVRLNMTGTLLTGLAATSHNDGYLATIVLDTVTQSPVAPPPPAPACPTNWSCADIGTPTLPGSQTLTNGTWTIQGDGADLWGTSDEFHAIWQTLTIDGGISAHITAQGNTDPWARAGVMLRQSTAVDSPYYGIFITPGNGISVQYRSTVGGTTTTLAIPGGVGIYLKVDHTGTTYTAYTSQNGTTWIPIAGSQVMLSLNGSLLAGLAVNSHNENSLSSATFDTVTIG</sequence>
<dbReference type="Proteomes" id="UP000287352">
    <property type="component" value="Unassembled WGS sequence"/>
</dbReference>
<reference evidence="6" key="1">
    <citation type="submission" date="2018-12" db="EMBL/GenBank/DDBJ databases">
        <title>Tengunoibacter tsumagoiensis gen. nov., sp. nov., Dictyobacter kobayashii sp. nov., D. alpinus sp. nov., and D. joshuensis sp. nov. and description of Dictyobacteraceae fam. nov. within the order Ktedonobacterales isolated from Tengu-no-mugimeshi.</title>
        <authorList>
            <person name="Wang C.M."/>
            <person name="Zheng Y."/>
            <person name="Sakai Y."/>
            <person name="Toyoda A."/>
            <person name="Minakuchi Y."/>
            <person name="Abe K."/>
            <person name="Yokota A."/>
            <person name="Yabe S."/>
        </authorList>
    </citation>
    <scope>NUCLEOTIDE SEQUENCE [LARGE SCALE GENOMIC DNA]</scope>
    <source>
        <strain evidence="6">Uno3</strain>
    </source>
</reference>
<accession>A0A402A7E8</accession>
<dbReference type="PANTHER" id="PTHR32303:SF10">
    <property type="entry name" value="OUTER MEMBRANE PROTEIN ASSEMBLY FACTOR BAMB"/>
    <property type="match status" value="1"/>
</dbReference>
<dbReference type="InterPro" id="IPR018391">
    <property type="entry name" value="PQQ_b-propeller_rpt"/>
</dbReference>
<dbReference type="InterPro" id="IPR011047">
    <property type="entry name" value="Quinoprotein_ADH-like_sf"/>
</dbReference>
<evidence type="ECO:0000256" key="3">
    <source>
        <dbReference type="ARBA" id="ARBA00023002"/>
    </source>
</evidence>
<name>A0A402A7E8_9CHLR</name>
<evidence type="ECO:0000256" key="1">
    <source>
        <dbReference type="ARBA" id="ARBA00001931"/>
    </source>
</evidence>
<dbReference type="InterPro" id="IPR002372">
    <property type="entry name" value="PQQ_rpt_dom"/>
</dbReference>
<protein>
    <recommendedName>
        <fullName evidence="4">Pyrrolo-quinoline quinone repeat domain-containing protein</fullName>
    </recommendedName>
</protein>